<keyword evidence="10" id="KW-1185">Reference proteome</keyword>
<dbReference type="SUPFAM" id="SSF51261">
    <property type="entry name" value="Duplicated hybrid motif"/>
    <property type="match status" value="1"/>
</dbReference>
<evidence type="ECO:0000256" key="7">
    <source>
        <dbReference type="ARBA" id="ARBA00022777"/>
    </source>
</evidence>
<evidence type="ECO:0000256" key="3">
    <source>
        <dbReference type="ARBA" id="ARBA00022448"/>
    </source>
</evidence>
<dbReference type="InterPro" id="IPR001127">
    <property type="entry name" value="PTS_EIIA_1_perm"/>
</dbReference>
<dbReference type="PATRIC" id="fig|303541.3.peg.303"/>
<evidence type="ECO:0000313" key="10">
    <source>
        <dbReference type="Proteomes" id="UP000033682"/>
    </source>
</evidence>
<dbReference type="PANTHER" id="PTHR45008:SF1">
    <property type="entry name" value="PTS SYSTEM GLUCOSE-SPECIFIC EIIA COMPONENT"/>
    <property type="match status" value="1"/>
</dbReference>
<dbReference type="Gene3D" id="2.70.70.10">
    <property type="entry name" value="Glucose Permease (Domain IIA)"/>
    <property type="match status" value="1"/>
</dbReference>
<dbReference type="InterPro" id="IPR011055">
    <property type="entry name" value="Dup_hybrid_motif"/>
</dbReference>
<organism evidence="9 10">
    <name type="scientific">Lactobacillus apis</name>
    <dbReference type="NCBI Taxonomy" id="303541"/>
    <lineage>
        <taxon>Bacteria</taxon>
        <taxon>Bacillati</taxon>
        <taxon>Bacillota</taxon>
        <taxon>Bacilli</taxon>
        <taxon>Lactobacillales</taxon>
        <taxon>Lactobacillaceae</taxon>
        <taxon>Lactobacillus</taxon>
    </lineage>
</organism>
<dbReference type="NCBIfam" id="TIGR00830">
    <property type="entry name" value="PTBA"/>
    <property type="match status" value="1"/>
</dbReference>
<keyword evidence="6" id="KW-0598">Phosphotransferase system</keyword>
<evidence type="ECO:0000256" key="4">
    <source>
        <dbReference type="ARBA" id="ARBA00022597"/>
    </source>
</evidence>
<comment type="caution">
    <text evidence="9">The sequence shown here is derived from an EMBL/GenBank/DDBJ whole genome shotgun (WGS) entry which is preliminary data.</text>
</comment>
<dbReference type="PANTHER" id="PTHR45008">
    <property type="entry name" value="PTS SYSTEM GLUCOSE-SPECIFIC EIIA COMPONENT"/>
    <property type="match status" value="1"/>
</dbReference>
<dbReference type="EMBL" id="JXLG01000003">
    <property type="protein sequence ID" value="KJY62178.1"/>
    <property type="molecule type" value="Genomic_DNA"/>
</dbReference>
<keyword evidence="3" id="KW-0813">Transport</keyword>
<dbReference type="AlphaFoldDB" id="A0A0F4LUY0"/>
<feature type="domain" description="PTS EIIA type-1" evidence="8">
    <location>
        <begin position="30"/>
        <end position="136"/>
    </location>
</feature>
<dbReference type="HOGENOM" id="CLU_012312_5_4_9"/>
<evidence type="ECO:0000256" key="6">
    <source>
        <dbReference type="ARBA" id="ARBA00022683"/>
    </source>
</evidence>
<dbReference type="Pfam" id="PF00358">
    <property type="entry name" value="PTS_EIIA_1"/>
    <property type="match status" value="1"/>
</dbReference>
<dbReference type="Proteomes" id="UP000033682">
    <property type="component" value="Unassembled WGS sequence"/>
</dbReference>
<dbReference type="RefSeq" id="WP_046305932.1">
    <property type="nucleotide sequence ID" value="NZ_KQ033999.1"/>
</dbReference>
<dbReference type="PROSITE" id="PS51093">
    <property type="entry name" value="PTS_EIIA_TYPE_1"/>
    <property type="match status" value="1"/>
</dbReference>
<protein>
    <submittedName>
        <fullName evidence="9">PTS Glc IIA</fullName>
    </submittedName>
</protein>
<keyword evidence="5" id="KW-0808">Transferase</keyword>
<name>A0A0F4LUY0_9LACO</name>
<comment type="subcellular location">
    <subcellularLocation>
        <location evidence="2">Cell membrane</location>
        <topology evidence="2">Multi-pass membrane protein</topology>
    </subcellularLocation>
    <subcellularLocation>
        <location evidence="1">Cytoplasm</location>
    </subcellularLocation>
</comment>
<evidence type="ECO:0000259" key="8">
    <source>
        <dbReference type="PROSITE" id="PS51093"/>
    </source>
</evidence>
<dbReference type="GO" id="GO:0009401">
    <property type="term" value="P:phosphoenolpyruvate-dependent sugar phosphotransferase system"/>
    <property type="evidence" value="ECO:0007669"/>
    <property type="project" value="UniProtKB-KW"/>
</dbReference>
<dbReference type="GO" id="GO:0005737">
    <property type="term" value="C:cytoplasm"/>
    <property type="evidence" value="ECO:0007669"/>
    <property type="project" value="UniProtKB-SubCell"/>
</dbReference>
<keyword evidence="4" id="KW-0762">Sugar transport</keyword>
<evidence type="ECO:0000256" key="5">
    <source>
        <dbReference type="ARBA" id="ARBA00022679"/>
    </source>
</evidence>
<dbReference type="InterPro" id="IPR050890">
    <property type="entry name" value="PTS_EIIA_component"/>
</dbReference>
<keyword evidence="7" id="KW-0418">Kinase</keyword>
<dbReference type="STRING" id="303541.JF72_01590"/>
<gene>
    <name evidence="9" type="ORF">JF72_01590</name>
</gene>
<evidence type="ECO:0000256" key="2">
    <source>
        <dbReference type="ARBA" id="ARBA00004651"/>
    </source>
</evidence>
<reference evidence="9 10" key="1">
    <citation type="submission" date="2015-01" db="EMBL/GenBank/DDBJ databases">
        <title>Comparative genomics of the lactic acid bacteria isolated from the honey bee gut.</title>
        <authorList>
            <person name="Ellegaard K.M."/>
            <person name="Tamarit D."/>
            <person name="Javelind E."/>
            <person name="Olofsson T."/>
            <person name="Andersson S.G."/>
            <person name="Vasquez A."/>
        </authorList>
    </citation>
    <scope>NUCLEOTIDE SEQUENCE [LARGE SCALE GENOMIC DNA]</scope>
    <source>
        <strain evidence="9 10">Hma11</strain>
    </source>
</reference>
<proteinExistence type="predicted"/>
<evidence type="ECO:0000313" key="9">
    <source>
        <dbReference type="EMBL" id="KJY62178.1"/>
    </source>
</evidence>
<dbReference type="GO" id="GO:0005886">
    <property type="term" value="C:plasma membrane"/>
    <property type="evidence" value="ECO:0007669"/>
    <property type="project" value="UniProtKB-SubCell"/>
</dbReference>
<accession>A0A0F4LUY0</accession>
<evidence type="ECO:0000256" key="1">
    <source>
        <dbReference type="ARBA" id="ARBA00004496"/>
    </source>
</evidence>
<sequence length="165" mass="18264">MFNFFKKKSTKFTVTAPISGILTNLSDVKDPVFSQKMMGDGFAISLSATANVVFAPVAGKVVSLPESHHAVGIVTKDGEEILVHIGIDTVNLNGQGFTAVVEQDEEIEQGQEIVKLDRDFLKNREVDLTTMVIFTKLIPEHQDWKLIENYGDKVTNLDTIVEKQV</sequence>
<dbReference type="PROSITE" id="PS00371">
    <property type="entry name" value="PTS_EIIA_TYPE_1_HIS"/>
    <property type="match status" value="1"/>
</dbReference>
<dbReference type="GO" id="GO:0016301">
    <property type="term" value="F:kinase activity"/>
    <property type="evidence" value="ECO:0007669"/>
    <property type="project" value="UniProtKB-KW"/>
</dbReference>
<dbReference type="FunFam" id="2.70.70.10:FF:000001">
    <property type="entry name" value="PTS system glucose-specific IIA component"/>
    <property type="match status" value="1"/>
</dbReference>